<feature type="compositionally biased region" description="Low complexity" evidence="3">
    <location>
        <begin position="189"/>
        <end position="202"/>
    </location>
</feature>
<dbReference type="Pfam" id="PF07557">
    <property type="entry name" value="Shugoshin_C"/>
    <property type="match status" value="1"/>
</dbReference>
<organism evidence="5 6">
    <name type="scientific">Steccherinum ochraceum</name>
    <dbReference type="NCBI Taxonomy" id="92696"/>
    <lineage>
        <taxon>Eukaryota</taxon>
        <taxon>Fungi</taxon>
        <taxon>Dikarya</taxon>
        <taxon>Basidiomycota</taxon>
        <taxon>Agaricomycotina</taxon>
        <taxon>Agaricomycetes</taxon>
        <taxon>Polyporales</taxon>
        <taxon>Steccherinaceae</taxon>
        <taxon>Steccherinum</taxon>
    </lineage>
</organism>
<evidence type="ECO:0000256" key="2">
    <source>
        <dbReference type="ARBA" id="ARBA00022829"/>
    </source>
</evidence>
<dbReference type="GO" id="GO:0045132">
    <property type="term" value="P:meiotic chromosome segregation"/>
    <property type="evidence" value="ECO:0007669"/>
    <property type="project" value="InterPro"/>
</dbReference>
<evidence type="ECO:0000313" key="5">
    <source>
        <dbReference type="EMBL" id="TCD64180.1"/>
    </source>
</evidence>
<evidence type="ECO:0000313" key="6">
    <source>
        <dbReference type="Proteomes" id="UP000292702"/>
    </source>
</evidence>
<feature type="compositionally biased region" description="Basic and acidic residues" evidence="3">
    <location>
        <begin position="301"/>
        <end position="324"/>
    </location>
</feature>
<comment type="similarity">
    <text evidence="1">Belongs to the shugoshin family.</text>
</comment>
<protein>
    <recommendedName>
        <fullName evidence="4">Shugoshin C-terminal domain-containing protein</fullName>
    </recommendedName>
</protein>
<comment type="caution">
    <text evidence="5">The sequence shown here is derived from an EMBL/GenBank/DDBJ whole genome shotgun (WGS) entry which is preliminary data.</text>
</comment>
<dbReference type="EMBL" id="RWJN01000251">
    <property type="protein sequence ID" value="TCD64180.1"/>
    <property type="molecule type" value="Genomic_DNA"/>
</dbReference>
<feature type="region of interest" description="Disordered" evidence="3">
    <location>
        <begin position="293"/>
        <end position="584"/>
    </location>
</feature>
<gene>
    <name evidence="5" type="ORF">EIP91_004454</name>
</gene>
<keyword evidence="2" id="KW-0159">Chromosome partition</keyword>
<evidence type="ECO:0000259" key="4">
    <source>
        <dbReference type="Pfam" id="PF07557"/>
    </source>
</evidence>
<feature type="compositionally biased region" description="Polar residues" evidence="3">
    <location>
        <begin position="479"/>
        <end position="499"/>
    </location>
</feature>
<dbReference type="Proteomes" id="UP000292702">
    <property type="component" value="Unassembled WGS sequence"/>
</dbReference>
<evidence type="ECO:0000256" key="1">
    <source>
        <dbReference type="ARBA" id="ARBA00010845"/>
    </source>
</evidence>
<dbReference type="STRING" id="92696.A0A4R0R8S8"/>
<dbReference type="AlphaFoldDB" id="A0A4R0R8S8"/>
<dbReference type="OrthoDB" id="5394106at2759"/>
<dbReference type="GO" id="GO:0005634">
    <property type="term" value="C:nucleus"/>
    <property type="evidence" value="ECO:0007669"/>
    <property type="project" value="InterPro"/>
</dbReference>
<feature type="compositionally biased region" description="Basic and acidic residues" evidence="3">
    <location>
        <begin position="570"/>
        <end position="584"/>
    </location>
</feature>
<feature type="region of interest" description="Disordered" evidence="3">
    <location>
        <begin position="105"/>
        <end position="266"/>
    </location>
</feature>
<reference evidence="5 6" key="1">
    <citation type="submission" date="2018-11" db="EMBL/GenBank/DDBJ databases">
        <title>Genome assembly of Steccherinum ochraceum LE-BIN_3174, the white-rot fungus of the Steccherinaceae family (The Residual Polyporoid clade, Polyporales, Basidiomycota).</title>
        <authorList>
            <person name="Fedorova T.V."/>
            <person name="Glazunova O.A."/>
            <person name="Landesman E.O."/>
            <person name="Moiseenko K.V."/>
            <person name="Psurtseva N.V."/>
            <person name="Savinova O.S."/>
            <person name="Shakhova N.V."/>
            <person name="Tyazhelova T.V."/>
            <person name="Vasina D.V."/>
        </authorList>
    </citation>
    <scope>NUCLEOTIDE SEQUENCE [LARGE SCALE GENOMIC DNA]</scope>
    <source>
        <strain evidence="5 6">LE-BIN_3174</strain>
    </source>
</reference>
<keyword evidence="6" id="KW-1185">Reference proteome</keyword>
<feature type="compositionally biased region" description="Low complexity" evidence="3">
    <location>
        <begin position="376"/>
        <end position="410"/>
    </location>
</feature>
<feature type="compositionally biased region" description="Gly residues" evidence="3">
    <location>
        <begin position="538"/>
        <end position="549"/>
    </location>
</feature>
<feature type="compositionally biased region" description="Polar residues" evidence="3">
    <location>
        <begin position="232"/>
        <end position="245"/>
    </location>
</feature>
<accession>A0A4R0R8S8</accession>
<feature type="compositionally biased region" description="Acidic residues" evidence="3">
    <location>
        <begin position="163"/>
        <end position="176"/>
    </location>
</feature>
<proteinExistence type="inferred from homology"/>
<dbReference type="GO" id="GO:0000775">
    <property type="term" value="C:chromosome, centromeric region"/>
    <property type="evidence" value="ECO:0007669"/>
    <property type="project" value="InterPro"/>
</dbReference>
<dbReference type="InterPro" id="IPR011515">
    <property type="entry name" value="Shugoshin_C"/>
</dbReference>
<feature type="compositionally biased region" description="Polar residues" evidence="3">
    <location>
        <begin position="353"/>
        <end position="362"/>
    </location>
</feature>
<feature type="domain" description="Shugoshin C-terminal" evidence="4">
    <location>
        <begin position="444"/>
        <end position="466"/>
    </location>
</feature>
<name>A0A4R0R8S8_9APHY</name>
<evidence type="ECO:0000256" key="3">
    <source>
        <dbReference type="SAM" id="MobiDB-lite"/>
    </source>
</evidence>
<sequence length="584" mass="64112">MSRRQSRVSADTRQNDTLLEFENFKKKFLLANKHITKLNSTLSVRIEELNAQISTLYVENLRLRASEIALATQLKKEREKSRKVMADAEGAIHNFVKHLGYIRKSHNIPHGRSSSPEAQPQPRARRPAPNPETSPQMNKIARAPNFPNIHEDDEANVSSPENLEPEADAEEDEVDEPSPTPVRKKTKPRSSSSRLPLPTRTSSPPPIPTIDAPAINFDEQLTKAGKRKPTRRQSGLLTTSMSITVTERPPSPAFGSPLRREAALEEEEEEVMAVIGIDREDEEPELITQSVVRREKKKRMKEKEKEVLAAEMERGSSSESAKREEKRKRTRESEGQATAVVEGSTRKSKLKDVTNSTPSLTPLDTALSDRERHSTPETADAPPSATSTTTTSSIMTSRTFLTTPATTPAPSLKGEPHHLPTPRSSSPIPPSEVSDSEQQAATGGRERRTRKSVNYTEPKLNTKMRKPEGFVSSIKRPSVSGSDTHSGPRTSGEFSTANEPQLPEEPLPGATVRRKKSRAYVLPEDGEESEGTQADAEYGGGRSAGGGPSAGWAGSEGRRRSAQGSGSRSKMLEGDDGRRHSMAV</sequence>